<dbReference type="PANTHER" id="PTHR10458:SF2">
    <property type="entry name" value="PEPTIDE DEFORMYLASE, MITOCHONDRIAL"/>
    <property type="match status" value="1"/>
</dbReference>
<dbReference type="PANTHER" id="PTHR10458">
    <property type="entry name" value="PEPTIDE DEFORMYLASE"/>
    <property type="match status" value="1"/>
</dbReference>
<feature type="binding site" evidence="6">
    <location>
        <position position="167"/>
    </location>
    <ligand>
        <name>Fe cation</name>
        <dbReference type="ChEBI" id="CHEBI:24875"/>
    </ligand>
</feature>
<sequence length="228" mass="24890">MTLLDRLREDVETRLEAAPDGILPIVQAGHPVLRHPAMPYDGQIDDLLPDLLVVMRETMRAAPGVGLAAPQIGISLALAVVEDAGADESDPRERSALPYRVLVNPAYEPTSDEQVAFYEGCLSVRGWSAVRARHRSIRLTGHDETGTNLDEELSGWSARIVQHETDHLNGELYIDRAELRSLADDEAMGRWWGTSPDPAPAAKMLGFDLHRIHSGRPGAGPPAVADRT</sequence>
<keyword evidence="4 6" id="KW-0648">Protein biosynthesis</keyword>
<dbReference type="InterPro" id="IPR036821">
    <property type="entry name" value="Peptide_deformylase_sf"/>
</dbReference>
<dbReference type="SUPFAM" id="SSF56420">
    <property type="entry name" value="Peptide deformylase"/>
    <property type="match status" value="1"/>
</dbReference>
<comment type="catalytic activity">
    <reaction evidence="6">
        <text>N-terminal N-formyl-L-methionyl-[peptide] + H2O = N-terminal L-methionyl-[peptide] + formate</text>
        <dbReference type="Rhea" id="RHEA:24420"/>
        <dbReference type="Rhea" id="RHEA-COMP:10639"/>
        <dbReference type="Rhea" id="RHEA-COMP:10640"/>
        <dbReference type="ChEBI" id="CHEBI:15377"/>
        <dbReference type="ChEBI" id="CHEBI:15740"/>
        <dbReference type="ChEBI" id="CHEBI:49298"/>
        <dbReference type="ChEBI" id="CHEBI:64731"/>
        <dbReference type="EC" id="3.5.1.88"/>
    </reaction>
</comment>
<name>A0A1H1V9I2_9CELL</name>
<dbReference type="Proteomes" id="UP000185663">
    <property type="component" value="Chromosome I"/>
</dbReference>
<dbReference type="AlphaFoldDB" id="A0A1H1V9I2"/>
<evidence type="ECO:0000256" key="3">
    <source>
        <dbReference type="ARBA" id="ARBA00022801"/>
    </source>
</evidence>
<feature type="binding site" evidence="6">
    <location>
        <position position="163"/>
    </location>
    <ligand>
        <name>Fe cation</name>
        <dbReference type="ChEBI" id="CHEBI:24875"/>
    </ligand>
</feature>
<feature type="binding site" evidence="6">
    <location>
        <position position="121"/>
    </location>
    <ligand>
        <name>Fe cation</name>
        <dbReference type="ChEBI" id="CHEBI:24875"/>
    </ligand>
</feature>
<gene>
    <name evidence="6" type="primary">def</name>
    <name evidence="7" type="ORF">SAMN04489860_2422</name>
</gene>
<proteinExistence type="inferred from homology"/>
<dbReference type="EC" id="3.5.1.88" evidence="6"/>
<comment type="function">
    <text evidence="6">Removes the formyl group from the N-terminal Met of newly synthesized proteins. Requires at least a dipeptide for an efficient rate of reaction. N-terminal L-methionine is a prerequisite for activity but the enzyme has broad specificity at other positions.</text>
</comment>
<dbReference type="PRINTS" id="PR01576">
    <property type="entry name" value="PDEFORMYLASE"/>
</dbReference>
<dbReference type="OrthoDB" id="9804313at2"/>
<dbReference type="EMBL" id="LT629776">
    <property type="protein sequence ID" value="SDS80909.1"/>
    <property type="molecule type" value="Genomic_DNA"/>
</dbReference>
<feature type="active site" evidence="6">
    <location>
        <position position="164"/>
    </location>
</feature>
<evidence type="ECO:0000256" key="6">
    <source>
        <dbReference type="HAMAP-Rule" id="MF_00163"/>
    </source>
</evidence>
<evidence type="ECO:0000256" key="1">
    <source>
        <dbReference type="ARBA" id="ARBA00010759"/>
    </source>
</evidence>
<evidence type="ECO:0000313" key="7">
    <source>
        <dbReference type="EMBL" id="SDS80909.1"/>
    </source>
</evidence>
<keyword evidence="2 6" id="KW-0479">Metal-binding</keyword>
<dbReference type="GO" id="GO:0046872">
    <property type="term" value="F:metal ion binding"/>
    <property type="evidence" value="ECO:0007669"/>
    <property type="project" value="UniProtKB-KW"/>
</dbReference>
<dbReference type="RefSeq" id="WP_083372662.1">
    <property type="nucleotide sequence ID" value="NZ_LT629776.1"/>
</dbReference>
<comment type="similarity">
    <text evidence="1 6">Belongs to the polypeptide deformylase family.</text>
</comment>
<keyword evidence="5 6" id="KW-0408">Iron</keyword>
<dbReference type="Pfam" id="PF01327">
    <property type="entry name" value="Pep_deformylase"/>
    <property type="match status" value="1"/>
</dbReference>
<dbReference type="NCBIfam" id="NF001159">
    <property type="entry name" value="PRK00150.1-3"/>
    <property type="match status" value="1"/>
</dbReference>
<protein>
    <recommendedName>
        <fullName evidence="6">Peptide deformylase</fullName>
        <shortName evidence="6">PDF</shortName>
        <ecNumber evidence="6">3.5.1.88</ecNumber>
    </recommendedName>
    <alternativeName>
        <fullName evidence="6">Polypeptide deformylase</fullName>
    </alternativeName>
</protein>
<dbReference type="HAMAP" id="MF_00163">
    <property type="entry name" value="Pep_deformylase"/>
    <property type="match status" value="1"/>
</dbReference>
<dbReference type="FunFam" id="3.90.45.10:FF:000003">
    <property type="entry name" value="Peptide deformylase"/>
    <property type="match status" value="1"/>
</dbReference>
<evidence type="ECO:0000313" key="8">
    <source>
        <dbReference type="Proteomes" id="UP000185663"/>
    </source>
</evidence>
<evidence type="ECO:0000256" key="5">
    <source>
        <dbReference type="ARBA" id="ARBA00023004"/>
    </source>
</evidence>
<dbReference type="PIRSF" id="PIRSF004749">
    <property type="entry name" value="Pep_def"/>
    <property type="match status" value="1"/>
</dbReference>
<dbReference type="NCBIfam" id="TIGR00079">
    <property type="entry name" value="pept_deformyl"/>
    <property type="match status" value="1"/>
</dbReference>
<dbReference type="GO" id="GO:0006412">
    <property type="term" value="P:translation"/>
    <property type="evidence" value="ECO:0007669"/>
    <property type="project" value="UniProtKB-UniRule"/>
</dbReference>
<dbReference type="STRING" id="545619.SAMN04489860_2422"/>
<comment type="cofactor">
    <cofactor evidence="6">
        <name>Fe(2+)</name>
        <dbReference type="ChEBI" id="CHEBI:29033"/>
    </cofactor>
    <text evidence="6">Binds 1 Fe(2+) ion.</text>
</comment>
<dbReference type="CDD" id="cd00487">
    <property type="entry name" value="Pep_deformylase"/>
    <property type="match status" value="1"/>
</dbReference>
<dbReference type="InterPro" id="IPR023635">
    <property type="entry name" value="Peptide_deformylase"/>
</dbReference>
<keyword evidence="8" id="KW-1185">Reference proteome</keyword>
<dbReference type="eggNOG" id="COG0242">
    <property type="taxonomic scope" value="Bacteria"/>
</dbReference>
<accession>A0A1H1V9I2</accession>
<organism evidence="7 8">
    <name type="scientific">Paraoerskovia marina</name>
    <dbReference type="NCBI Taxonomy" id="545619"/>
    <lineage>
        <taxon>Bacteria</taxon>
        <taxon>Bacillati</taxon>
        <taxon>Actinomycetota</taxon>
        <taxon>Actinomycetes</taxon>
        <taxon>Micrococcales</taxon>
        <taxon>Cellulomonadaceae</taxon>
        <taxon>Paraoerskovia</taxon>
    </lineage>
</organism>
<dbReference type="GO" id="GO:0042586">
    <property type="term" value="F:peptide deformylase activity"/>
    <property type="evidence" value="ECO:0007669"/>
    <property type="project" value="UniProtKB-UniRule"/>
</dbReference>
<dbReference type="Gene3D" id="3.90.45.10">
    <property type="entry name" value="Peptide deformylase"/>
    <property type="match status" value="1"/>
</dbReference>
<keyword evidence="3 6" id="KW-0378">Hydrolase</keyword>
<evidence type="ECO:0000256" key="4">
    <source>
        <dbReference type="ARBA" id="ARBA00022917"/>
    </source>
</evidence>
<evidence type="ECO:0000256" key="2">
    <source>
        <dbReference type="ARBA" id="ARBA00022723"/>
    </source>
</evidence>
<reference evidence="7 8" key="1">
    <citation type="submission" date="2016-10" db="EMBL/GenBank/DDBJ databases">
        <authorList>
            <person name="de Groot N.N."/>
        </authorList>
    </citation>
    <scope>NUCLEOTIDE SEQUENCE [LARGE SCALE GENOMIC DNA]</scope>
    <source>
        <strain evidence="7 8">DSM 22126</strain>
    </source>
</reference>